<name>A0AAW9MQY7_9FIRM</name>
<accession>A0AAW9MQY7</accession>
<dbReference type="AlphaFoldDB" id="A0AAW9MQY7"/>
<feature type="region of interest" description="Disordered" evidence="1">
    <location>
        <begin position="1"/>
        <end position="24"/>
    </location>
</feature>
<feature type="compositionally biased region" description="Polar residues" evidence="1">
    <location>
        <begin position="1"/>
        <end position="10"/>
    </location>
</feature>
<reference evidence="2 3" key="1">
    <citation type="submission" date="2024-01" db="EMBL/GenBank/DDBJ databases">
        <title>Complete genome sequence of Citroniella saccharovorans strain M6.X9, isolated from human fecal sample.</title>
        <authorList>
            <person name="Cheng G."/>
            <person name="Westerholm M."/>
            <person name="Schnurer A."/>
        </authorList>
    </citation>
    <scope>NUCLEOTIDE SEQUENCE [LARGE SCALE GENOMIC DNA]</scope>
    <source>
        <strain evidence="2 3">DSM 29873</strain>
    </source>
</reference>
<dbReference type="Proteomes" id="UP001357733">
    <property type="component" value="Unassembled WGS sequence"/>
</dbReference>
<dbReference type="RefSeq" id="WP_324618912.1">
    <property type="nucleotide sequence ID" value="NZ_JAYKOT010000001.1"/>
</dbReference>
<sequence length="40" mass="5001">MVRRSFNSNGKSRKARRKIEEMDNRRSPTIPEKYFYKFYL</sequence>
<keyword evidence="3" id="KW-1185">Reference proteome</keyword>
<evidence type="ECO:0000256" key="1">
    <source>
        <dbReference type="SAM" id="MobiDB-lite"/>
    </source>
</evidence>
<comment type="caution">
    <text evidence="2">The sequence shown here is derived from an EMBL/GenBank/DDBJ whole genome shotgun (WGS) entry which is preliminary data.</text>
</comment>
<protein>
    <submittedName>
        <fullName evidence="2">Uncharacterized protein</fullName>
    </submittedName>
</protein>
<evidence type="ECO:0000313" key="3">
    <source>
        <dbReference type="Proteomes" id="UP001357733"/>
    </source>
</evidence>
<gene>
    <name evidence="2" type="ORF">VLK81_00475</name>
</gene>
<organism evidence="2 3">
    <name type="scientific">Citroniella saccharovorans</name>
    <dbReference type="NCBI Taxonomy" id="2053367"/>
    <lineage>
        <taxon>Bacteria</taxon>
        <taxon>Bacillati</taxon>
        <taxon>Bacillota</taxon>
        <taxon>Tissierellia</taxon>
        <taxon>Tissierellales</taxon>
        <taxon>Peptoniphilaceae</taxon>
        <taxon>Citroniella</taxon>
    </lineage>
</organism>
<proteinExistence type="predicted"/>
<dbReference type="EMBL" id="JAYKOT010000001">
    <property type="protein sequence ID" value="MEB3428531.1"/>
    <property type="molecule type" value="Genomic_DNA"/>
</dbReference>
<evidence type="ECO:0000313" key="2">
    <source>
        <dbReference type="EMBL" id="MEB3428531.1"/>
    </source>
</evidence>